<sequence>MMRINTMTVLALVWLGGTSTAASADGTARILDSGQQNQGVLSVNQTAGSYNQQANLRAIVTEGSVSATASQQQSAQRSLTNHPLAQGNYRSAIEGASFAGSHGVIGVNQASGVGNQNVNSLTLSLSRSGQTEQGALAMDDSLLASVQGQGEAGISTPTADGNSVLFIDDAAFAQASGIIQVNQVAGIANQASNTLSLRFSGL</sequence>
<reference evidence="2 3" key="1">
    <citation type="submission" date="2019-12" db="EMBL/GenBank/DDBJ databases">
        <title>Neisseriaceae gen. nov. sp. Genome sequencing and assembly.</title>
        <authorList>
            <person name="Liu Z."/>
            <person name="Li A."/>
        </authorList>
    </citation>
    <scope>NUCLEOTIDE SEQUENCE [LARGE SCALE GENOMIC DNA]</scope>
    <source>
        <strain evidence="2 3">B2N2-7</strain>
    </source>
</reference>
<proteinExistence type="predicted"/>
<dbReference type="RefSeq" id="WP_160796509.1">
    <property type="nucleotide sequence ID" value="NZ_WSSB01000007.1"/>
</dbReference>
<keyword evidence="3" id="KW-1185">Reference proteome</keyword>
<accession>A0A845BKA2</accession>
<dbReference type="AlphaFoldDB" id="A0A845BKA2"/>
<keyword evidence="1" id="KW-0732">Signal</keyword>
<comment type="caution">
    <text evidence="2">The sequence shown here is derived from an EMBL/GenBank/DDBJ whole genome shotgun (WGS) entry which is preliminary data.</text>
</comment>
<evidence type="ECO:0000313" key="3">
    <source>
        <dbReference type="Proteomes" id="UP000467214"/>
    </source>
</evidence>
<evidence type="ECO:0000313" key="2">
    <source>
        <dbReference type="EMBL" id="MXR37117.1"/>
    </source>
</evidence>
<dbReference type="EMBL" id="WSSB01000007">
    <property type="protein sequence ID" value="MXR37117.1"/>
    <property type="molecule type" value="Genomic_DNA"/>
</dbReference>
<feature type="chain" id="PRO_5032715638" evidence="1">
    <location>
        <begin position="25"/>
        <end position="202"/>
    </location>
</feature>
<feature type="signal peptide" evidence="1">
    <location>
        <begin position="1"/>
        <end position="24"/>
    </location>
</feature>
<organism evidence="2 3">
    <name type="scientific">Craterilacuibacter sinensis</name>
    <dbReference type="NCBI Taxonomy" id="2686017"/>
    <lineage>
        <taxon>Bacteria</taxon>
        <taxon>Pseudomonadati</taxon>
        <taxon>Pseudomonadota</taxon>
        <taxon>Betaproteobacteria</taxon>
        <taxon>Neisseriales</taxon>
        <taxon>Neisseriaceae</taxon>
        <taxon>Craterilacuibacter</taxon>
    </lineage>
</organism>
<gene>
    <name evidence="2" type="ORF">GQF02_09045</name>
</gene>
<evidence type="ECO:0000256" key="1">
    <source>
        <dbReference type="SAM" id="SignalP"/>
    </source>
</evidence>
<protein>
    <submittedName>
        <fullName evidence="2">Adhesin</fullName>
    </submittedName>
</protein>
<dbReference type="Proteomes" id="UP000467214">
    <property type="component" value="Unassembled WGS sequence"/>
</dbReference>
<name>A0A845BKA2_9NEIS</name>